<keyword evidence="2" id="KW-0808">Transferase</keyword>
<feature type="compositionally biased region" description="Basic and acidic residues" evidence="7">
    <location>
        <begin position="255"/>
        <end position="296"/>
    </location>
</feature>
<dbReference type="PROSITE" id="PS00108">
    <property type="entry name" value="PROTEIN_KINASE_ST"/>
    <property type="match status" value="1"/>
</dbReference>
<dbReference type="PANTHER" id="PTHR45646:SF11">
    <property type="entry name" value="SERINE_THREONINE-PROTEIN KINASE DOA"/>
    <property type="match status" value="1"/>
</dbReference>
<dbReference type="SMART" id="SM00220">
    <property type="entry name" value="S_TKc"/>
    <property type="match status" value="1"/>
</dbReference>
<keyword evidence="1" id="KW-0723">Serine/threonine-protein kinase</keyword>
<dbReference type="GO" id="GO:0005524">
    <property type="term" value="F:ATP binding"/>
    <property type="evidence" value="ECO:0007669"/>
    <property type="project" value="UniProtKB-UniRule"/>
</dbReference>
<evidence type="ECO:0000256" key="2">
    <source>
        <dbReference type="ARBA" id="ARBA00022679"/>
    </source>
</evidence>
<organism evidence="9 10">
    <name type="scientific">Nannochloropsis salina CCMP1776</name>
    <dbReference type="NCBI Taxonomy" id="1027361"/>
    <lineage>
        <taxon>Eukaryota</taxon>
        <taxon>Sar</taxon>
        <taxon>Stramenopiles</taxon>
        <taxon>Ochrophyta</taxon>
        <taxon>Eustigmatophyceae</taxon>
        <taxon>Eustigmatales</taxon>
        <taxon>Monodopsidaceae</taxon>
        <taxon>Microchloropsis</taxon>
        <taxon>Microchloropsis salina</taxon>
    </lineage>
</organism>
<dbReference type="InterPro" id="IPR000719">
    <property type="entry name" value="Prot_kinase_dom"/>
</dbReference>
<dbReference type="PROSITE" id="PS00107">
    <property type="entry name" value="PROTEIN_KINASE_ATP"/>
    <property type="match status" value="1"/>
</dbReference>
<accession>A0A4D9CUL9</accession>
<proteinExistence type="predicted"/>
<name>A0A4D9CUL9_9STRA</name>
<dbReference type="AlphaFoldDB" id="A0A4D9CUL9"/>
<dbReference type="InterPro" id="IPR051175">
    <property type="entry name" value="CLK_kinases"/>
</dbReference>
<feature type="region of interest" description="Disordered" evidence="7">
    <location>
        <begin position="1"/>
        <end position="384"/>
    </location>
</feature>
<feature type="compositionally biased region" description="Basic and acidic residues" evidence="7">
    <location>
        <begin position="169"/>
        <end position="178"/>
    </location>
</feature>
<feature type="compositionally biased region" description="Basic and acidic residues" evidence="7">
    <location>
        <begin position="221"/>
        <end position="230"/>
    </location>
</feature>
<feature type="domain" description="Protein kinase" evidence="8">
    <location>
        <begin position="394"/>
        <end position="715"/>
    </location>
</feature>
<dbReference type="CDD" id="cd14134">
    <property type="entry name" value="PKc_CLK"/>
    <property type="match status" value="1"/>
</dbReference>
<keyword evidence="4" id="KW-0418">Kinase</keyword>
<dbReference type="Gene3D" id="1.10.510.10">
    <property type="entry name" value="Transferase(Phosphotransferase) domain 1"/>
    <property type="match status" value="1"/>
</dbReference>
<feature type="binding site" evidence="6">
    <location>
        <position position="423"/>
    </location>
    <ligand>
        <name>ATP</name>
        <dbReference type="ChEBI" id="CHEBI:30616"/>
    </ligand>
</feature>
<feature type="compositionally biased region" description="Basic residues" evidence="7">
    <location>
        <begin position="211"/>
        <end position="220"/>
    </location>
</feature>
<dbReference type="GO" id="GO:0005634">
    <property type="term" value="C:nucleus"/>
    <property type="evidence" value="ECO:0007669"/>
    <property type="project" value="TreeGrafter"/>
</dbReference>
<protein>
    <recommendedName>
        <fullName evidence="8">Protein kinase domain-containing protein</fullName>
    </recommendedName>
</protein>
<comment type="caution">
    <text evidence="9">The sequence shown here is derived from an EMBL/GenBank/DDBJ whole genome shotgun (WGS) entry which is preliminary data.</text>
</comment>
<dbReference type="SUPFAM" id="SSF56112">
    <property type="entry name" value="Protein kinase-like (PK-like)"/>
    <property type="match status" value="1"/>
</dbReference>
<dbReference type="PANTHER" id="PTHR45646">
    <property type="entry name" value="SERINE/THREONINE-PROTEIN KINASE DOA-RELATED"/>
    <property type="match status" value="1"/>
</dbReference>
<sequence>MHRGGGGRNGHGRVCSREADRGGVPAHGSKNGYNPDPVSDQGARWCETKSFHGREGVIGGGENASCSEKEDLNDRPVRGGTGGENQTEENVFQCESVRETRGHRKERMDPHVERYASGREGVWEGASSGGRRDGKAHGAHLGEGDKSVASYNTHNVGGKHARQRLRRGGNWEDLRSCEGPEGAGARSREAGGTGWGGQCRRSPSPGAWGRKERRERRGRWRDREWRQERWRKYRSRSRLPRKGGRRGRSRSSQGRGRERGERWGEEGGRYWHGRGSEGRTRREWGGGRGDGREGGRGRGRGSGRTDGSGEGGSSRPGRRGSRSEAEGYQEGRGGRGGGWRQQRGRSSGREDGRRWSGSSEGARAGSEGRESDGSRDDRVGHYEGREGDMIRGRYEVLGDVGMGTFGRVVQCLDRKRGREVAVKVVRSIPRYTESALVEADILGAVNEAGGRGLSHCVQLFRDFVFQEHCCLVFERLGTSLYDFMKAHDYQPYPLFPHVRDFARQLLEALEFLEGLRLVHTDLKPENVLLCGTGEATQEKGGRPFLVPASTKVKVIDFGGATFDDDARKSTIINTRQYRAPEVILEIGWSYPSDLWSVGCIIAELYKGDVLFATHNNTEHLALMERCLGPFPRHMLEESREVAPKFFDMSPQGKGRSRWREDLDAESQRHVRRMPWLSEVFQEDKDSGIVEVVQGLLEIDPRKRLTATQALKMPFFAGPFDGR</sequence>
<feature type="compositionally biased region" description="Gly residues" evidence="7">
    <location>
        <begin position="330"/>
        <end position="339"/>
    </location>
</feature>
<dbReference type="EMBL" id="SDOX01000122">
    <property type="protein sequence ID" value="TFJ81787.1"/>
    <property type="molecule type" value="Genomic_DNA"/>
</dbReference>
<dbReference type="InterPro" id="IPR008271">
    <property type="entry name" value="Ser/Thr_kinase_AS"/>
</dbReference>
<keyword evidence="3 6" id="KW-0547">Nucleotide-binding</keyword>
<feature type="compositionally biased region" description="Basic and acidic residues" evidence="7">
    <location>
        <begin position="67"/>
        <end position="77"/>
    </location>
</feature>
<feature type="compositionally biased region" description="Low complexity" evidence="7">
    <location>
        <begin position="355"/>
        <end position="365"/>
    </location>
</feature>
<dbReference type="InterPro" id="IPR017441">
    <property type="entry name" value="Protein_kinase_ATP_BS"/>
</dbReference>
<feature type="compositionally biased region" description="Basic and acidic residues" evidence="7">
    <location>
        <begin position="130"/>
        <end position="146"/>
    </location>
</feature>
<evidence type="ECO:0000313" key="10">
    <source>
        <dbReference type="Proteomes" id="UP000355283"/>
    </source>
</evidence>
<dbReference type="GO" id="GO:0004674">
    <property type="term" value="F:protein serine/threonine kinase activity"/>
    <property type="evidence" value="ECO:0007669"/>
    <property type="project" value="UniProtKB-KW"/>
</dbReference>
<evidence type="ECO:0000256" key="5">
    <source>
        <dbReference type="ARBA" id="ARBA00022840"/>
    </source>
</evidence>
<evidence type="ECO:0000256" key="1">
    <source>
        <dbReference type="ARBA" id="ARBA00022527"/>
    </source>
</evidence>
<feature type="compositionally biased region" description="Gly residues" evidence="7">
    <location>
        <begin position="300"/>
        <end position="314"/>
    </location>
</feature>
<feature type="compositionally biased region" description="Basic and acidic residues" evidence="7">
    <location>
        <begin position="46"/>
        <end position="55"/>
    </location>
</feature>
<dbReference type="Proteomes" id="UP000355283">
    <property type="component" value="Unassembled WGS sequence"/>
</dbReference>
<evidence type="ECO:0000256" key="4">
    <source>
        <dbReference type="ARBA" id="ARBA00022777"/>
    </source>
</evidence>
<evidence type="ECO:0000256" key="6">
    <source>
        <dbReference type="PROSITE-ProRule" id="PRU10141"/>
    </source>
</evidence>
<evidence type="ECO:0000256" key="3">
    <source>
        <dbReference type="ARBA" id="ARBA00022741"/>
    </source>
</evidence>
<dbReference type="Gene3D" id="3.30.200.20">
    <property type="entry name" value="Phosphorylase Kinase, domain 1"/>
    <property type="match status" value="1"/>
</dbReference>
<keyword evidence="5 6" id="KW-0067">ATP-binding</keyword>
<dbReference type="PROSITE" id="PS50011">
    <property type="entry name" value="PROTEIN_KINASE_DOM"/>
    <property type="match status" value="1"/>
</dbReference>
<feature type="compositionally biased region" description="Basic residues" evidence="7">
    <location>
        <begin position="157"/>
        <end position="167"/>
    </location>
</feature>
<feature type="compositionally biased region" description="Basic and acidic residues" evidence="7">
    <location>
        <begin position="96"/>
        <end position="117"/>
    </location>
</feature>
<feature type="compositionally biased region" description="Basic residues" evidence="7">
    <location>
        <begin position="231"/>
        <end position="249"/>
    </location>
</feature>
<evidence type="ECO:0000259" key="8">
    <source>
        <dbReference type="PROSITE" id="PS50011"/>
    </source>
</evidence>
<dbReference type="OrthoDB" id="283111at2759"/>
<reference evidence="9 10" key="1">
    <citation type="submission" date="2019-01" db="EMBL/GenBank/DDBJ databases">
        <title>Nuclear Genome Assembly of the Microalgal Biofuel strain Nannochloropsis salina CCMP1776.</title>
        <authorList>
            <person name="Hovde B."/>
        </authorList>
    </citation>
    <scope>NUCLEOTIDE SEQUENCE [LARGE SCALE GENOMIC DNA]</scope>
    <source>
        <strain evidence="9 10">CCMP1776</strain>
    </source>
</reference>
<keyword evidence="10" id="KW-1185">Reference proteome</keyword>
<evidence type="ECO:0000256" key="7">
    <source>
        <dbReference type="SAM" id="MobiDB-lite"/>
    </source>
</evidence>
<dbReference type="Pfam" id="PF00069">
    <property type="entry name" value="Pkinase"/>
    <property type="match status" value="1"/>
</dbReference>
<gene>
    <name evidence="9" type="ORF">NSK_007034</name>
</gene>
<dbReference type="InterPro" id="IPR011009">
    <property type="entry name" value="Kinase-like_dom_sf"/>
</dbReference>
<feature type="compositionally biased region" description="Basic and acidic residues" evidence="7">
    <location>
        <begin position="366"/>
        <end position="384"/>
    </location>
</feature>
<evidence type="ECO:0000313" key="9">
    <source>
        <dbReference type="EMBL" id="TFJ81787.1"/>
    </source>
</evidence>